<accession>A0A5B7HLP5</accession>
<evidence type="ECO:0000313" key="2">
    <source>
        <dbReference type="EMBL" id="MPC73360.1"/>
    </source>
</evidence>
<dbReference type="EMBL" id="VSRR010036641">
    <property type="protein sequence ID" value="MPC73360.1"/>
    <property type="molecule type" value="Genomic_DNA"/>
</dbReference>
<name>A0A5B7HLP5_PORTR</name>
<evidence type="ECO:0000313" key="3">
    <source>
        <dbReference type="Proteomes" id="UP000324222"/>
    </source>
</evidence>
<reference evidence="2 3" key="1">
    <citation type="submission" date="2019-05" db="EMBL/GenBank/DDBJ databases">
        <title>Another draft genome of Portunus trituberculatus and its Hox gene families provides insights of decapod evolution.</title>
        <authorList>
            <person name="Jeong J.-H."/>
            <person name="Song I."/>
            <person name="Kim S."/>
            <person name="Choi T."/>
            <person name="Kim D."/>
            <person name="Ryu S."/>
            <person name="Kim W."/>
        </authorList>
    </citation>
    <scope>NUCLEOTIDE SEQUENCE [LARGE SCALE GENOMIC DNA]</scope>
    <source>
        <tissue evidence="2">Muscle</tissue>
    </source>
</reference>
<organism evidence="2 3">
    <name type="scientific">Portunus trituberculatus</name>
    <name type="common">Swimming crab</name>
    <name type="synonym">Neptunus trituberculatus</name>
    <dbReference type="NCBI Taxonomy" id="210409"/>
    <lineage>
        <taxon>Eukaryota</taxon>
        <taxon>Metazoa</taxon>
        <taxon>Ecdysozoa</taxon>
        <taxon>Arthropoda</taxon>
        <taxon>Crustacea</taxon>
        <taxon>Multicrustacea</taxon>
        <taxon>Malacostraca</taxon>
        <taxon>Eumalacostraca</taxon>
        <taxon>Eucarida</taxon>
        <taxon>Decapoda</taxon>
        <taxon>Pleocyemata</taxon>
        <taxon>Brachyura</taxon>
        <taxon>Eubrachyura</taxon>
        <taxon>Portunoidea</taxon>
        <taxon>Portunidae</taxon>
        <taxon>Portuninae</taxon>
        <taxon>Portunus</taxon>
    </lineage>
</organism>
<keyword evidence="3" id="KW-1185">Reference proteome</keyword>
<dbReference type="Proteomes" id="UP000324222">
    <property type="component" value="Unassembled WGS sequence"/>
</dbReference>
<dbReference type="AlphaFoldDB" id="A0A5B7HLP5"/>
<gene>
    <name evidence="2" type="ORF">E2C01_067686</name>
</gene>
<protein>
    <submittedName>
        <fullName evidence="2">Uncharacterized protein</fullName>
    </submittedName>
</protein>
<comment type="caution">
    <text evidence="2">The sequence shown here is derived from an EMBL/GenBank/DDBJ whole genome shotgun (WGS) entry which is preliminary data.</text>
</comment>
<evidence type="ECO:0000256" key="1">
    <source>
        <dbReference type="SAM" id="MobiDB-lite"/>
    </source>
</evidence>
<feature type="region of interest" description="Disordered" evidence="1">
    <location>
        <begin position="39"/>
        <end position="59"/>
    </location>
</feature>
<proteinExistence type="predicted"/>
<sequence>MGSWLVFIKKAQVRQKTASCQEGWTPEVARRVSKSSVVMPRAENRDSRRVVQCSGAGNV</sequence>